<dbReference type="Pfam" id="PF12833">
    <property type="entry name" value="HTH_18"/>
    <property type="match status" value="1"/>
</dbReference>
<dbReference type="Gene3D" id="1.10.10.60">
    <property type="entry name" value="Homeodomain-like"/>
    <property type="match status" value="2"/>
</dbReference>
<feature type="domain" description="HTH araC/xylS-type" evidence="4">
    <location>
        <begin position="198"/>
        <end position="296"/>
    </location>
</feature>
<dbReference type="InterPro" id="IPR020449">
    <property type="entry name" value="Tscrpt_reg_AraC-type_HTH"/>
</dbReference>
<organism evidence="5 6">
    <name type="scientific">Sphingomonas trueperi</name>
    <dbReference type="NCBI Taxonomy" id="53317"/>
    <lineage>
        <taxon>Bacteria</taxon>
        <taxon>Pseudomonadati</taxon>
        <taxon>Pseudomonadota</taxon>
        <taxon>Alphaproteobacteria</taxon>
        <taxon>Sphingomonadales</taxon>
        <taxon>Sphingomonadaceae</taxon>
        <taxon>Sphingomonas</taxon>
    </lineage>
</organism>
<gene>
    <name evidence="5" type="ORF">GGR89_004177</name>
</gene>
<proteinExistence type="predicted"/>
<dbReference type="PANTHER" id="PTHR46796">
    <property type="entry name" value="HTH-TYPE TRANSCRIPTIONAL ACTIVATOR RHAS-RELATED"/>
    <property type="match status" value="1"/>
</dbReference>
<dbReference type="Proteomes" id="UP000531251">
    <property type="component" value="Unassembled WGS sequence"/>
</dbReference>
<keyword evidence="2" id="KW-0238">DNA-binding</keyword>
<evidence type="ECO:0000256" key="3">
    <source>
        <dbReference type="ARBA" id="ARBA00023163"/>
    </source>
</evidence>
<dbReference type="PRINTS" id="PR00032">
    <property type="entry name" value="HTHARAC"/>
</dbReference>
<sequence>MTSLQTFGGQKFPVAALLASSAGRSWSGIQAELRAHPQGEILPVEPRHMEITIALDTMPGYVQRRAGALCQRTPVHRGTIWFCPIGFKEDDILLSASLSRILHLFIGAEMFIALDGLRSENGAARDIPYLADIDDELVRQLALRVLQELEHETAAGKLLVEQIATALLTHVHCSYAGHPVAALSRTSARGRLDSKRLARVMDFMESHLEQALSLTDLAEVACLSPFHFARAFKETIGVPPHRYLSERRLAHARTLLDDPSRSIADVALACCFSSQASFTRAFQRSTGMTPGAYRAATASASLQVPARTAGNSNIR</sequence>
<dbReference type="SUPFAM" id="SSF46689">
    <property type="entry name" value="Homeodomain-like"/>
    <property type="match status" value="2"/>
</dbReference>
<dbReference type="InterPro" id="IPR050204">
    <property type="entry name" value="AraC_XylS_family_regulators"/>
</dbReference>
<evidence type="ECO:0000256" key="2">
    <source>
        <dbReference type="ARBA" id="ARBA00023125"/>
    </source>
</evidence>
<dbReference type="GO" id="GO:0003700">
    <property type="term" value="F:DNA-binding transcription factor activity"/>
    <property type="evidence" value="ECO:0007669"/>
    <property type="project" value="InterPro"/>
</dbReference>
<keyword evidence="3" id="KW-0804">Transcription</keyword>
<evidence type="ECO:0000256" key="1">
    <source>
        <dbReference type="ARBA" id="ARBA00023015"/>
    </source>
</evidence>
<dbReference type="PROSITE" id="PS01124">
    <property type="entry name" value="HTH_ARAC_FAMILY_2"/>
    <property type="match status" value="1"/>
</dbReference>
<dbReference type="EMBL" id="JAATJB010000022">
    <property type="protein sequence ID" value="NJB99831.1"/>
    <property type="molecule type" value="Genomic_DNA"/>
</dbReference>
<comment type="caution">
    <text evidence="5">The sequence shown here is derived from an EMBL/GenBank/DDBJ whole genome shotgun (WGS) entry which is preliminary data.</text>
</comment>
<dbReference type="GO" id="GO:0043565">
    <property type="term" value="F:sequence-specific DNA binding"/>
    <property type="evidence" value="ECO:0007669"/>
    <property type="project" value="InterPro"/>
</dbReference>
<evidence type="ECO:0000259" key="4">
    <source>
        <dbReference type="PROSITE" id="PS01124"/>
    </source>
</evidence>
<dbReference type="InterPro" id="IPR018060">
    <property type="entry name" value="HTH_AraC"/>
</dbReference>
<keyword evidence="1" id="KW-0805">Transcription regulation</keyword>
<dbReference type="AlphaFoldDB" id="A0A7X5Y5M7"/>
<accession>A0A7X5Y5M7</accession>
<evidence type="ECO:0000313" key="6">
    <source>
        <dbReference type="Proteomes" id="UP000531251"/>
    </source>
</evidence>
<reference evidence="5 6" key="1">
    <citation type="submission" date="2020-03" db="EMBL/GenBank/DDBJ databases">
        <title>Genomic Encyclopedia of Type Strains, Phase IV (KMG-IV): sequencing the most valuable type-strain genomes for metagenomic binning, comparative biology and taxonomic classification.</title>
        <authorList>
            <person name="Goeker M."/>
        </authorList>
    </citation>
    <scope>NUCLEOTIDE SEQUENCE [LARGE SCALE GENOMIC DNA]</scope>
    <source>
        <strain evidence="5 6">DSM 7225</strain>
    </source>
</reference>
<name>A0A7X5Y5M7_9SPHN</name>
<evidence type="ECO:0000313" key="5">
    <source>
        <dbReference type="EMBL" id="NJB99831.1"/>
    </source>
</evidence>
<dbReference type="SMART" id="SM00342">
    <property type="entry name" value="HTH_ARAC"/>
    <property type="match status" value="1"/>
</dbReference>
<dbReference type="RefSeq" id="WP_125972377.1">
    <property type="nucleotide sequence ID" value="NZ_BAAADY010000033.1"/>
</dbReference>
<dbReference type="PANTHER" id="PTHR46796:SF6">
    <property type="entry name" value="ARAC SUBFAMILY"/>
    <property type="match status" value="1"/>
</dbReference>
<protein>
    <submittedName>
        <fullName evidence="5">AraC family transcriptional regulator</fullName>
    </submittedName>
</protein>
<dbReference type="InterPro" id="IPR009057">
    <property type="entry name" value="Homeodomain-like_sf"/>
</dbReference>
<keyword evidence="6" id="KW-1185">Reference proteome</keyword>